<evidence type="ECO:0000256" key="6">
    <source>
        <dbReference type="ARBA" id="ARBA00023136"/>
    </source>
</evidence>
<keyword evidence="4 7" id="KW-0812">Transmembrane</keyword>
<keyword evidence="5 7" id="KW-1133">Transmembrane helix</keyword>
<feature type="transmembrane region" description="Helical" evidence="7">
    <location>
        <begin position="80"/>
        <end position="99"/>
    </location>
</feature>
<keyword evidence="9" id="KW-1185">Reference proteome</keyword>
<dbReference type="PANTHER" id="PTHR23513">
    <property type="entry name" value="INTEGRAL MEMBRANE EFFLUX PROTEIN-RELATED"/>
    <property type="match status" value="1"/>
</dbReference>
<protein>
    <submittedName>
        <fullName evidence="8">MFS transporter</fullName>
    </submittedName>
</protein>
<keyword evidence="2" id="KW-0813">Transport</keyword>
<keyword evidence="6 7" id="KW-0472">Membrane</keyword>
<evidence type="ECO:0000256" key="4">
    <source>
        <dbReference type="ARBA" id="ARBA00022692"/>
    </source>
</evidence>
<dbReference type="Proteomes" id="UP001431221">
    <property type="component" value="Unassembled WGS sequence"/>
</dbReference>
<evidence type="ECO:0000256" key="2">
    <source>
        <dbReference type="ARBA" id="ARBA00022448"/>
    </source>
</evidence>
<evidence type="ECO:0000256" key="7">
    <source>
        <dbReference type="SAM" id="Phobius"/>
    </source>
</evidence>
<dbReference type="Pfam" id="PF07690">
    <property type="entry name" value="MFS_1"/>
    <property type="match status" value="1"/>
</dbReference>
<feature type="transmembrane region" description="Helical" evidence="7">
    <location>
        <begin position="7"/>
        <end position="33"/>
    </location>
</feature>
<evidence type="ECO:0000313" key="8">
    <source>
        <dbReference type="EMBL" id="MCK7615450.1"/>
    </source>
</evidence>
<organism evidence="8 9">
    <name type="scientific">Roseibium sediminicola</name>
    <dbReference type="NCBI Taxonomy" id="2933272"/>
    <lineage>
        <taxon>Bacteria</taxon>
        <taxon>Pseudomonadati</taxon>
        <taxon>Pseudomonadota</taxon>
        <taxon>Alphaproteobacteria</taxon>
        <taxon>Hyphomicrobiales</taxon>
        <taxon>Stappiaceae</taxon>
        <taxon>Roseibium</taxon>
    </lineage>
</organism>
<comment type="subcellular location">
    <subcellularLocation>
        <location evidence="1">Cell membrane</location>
        <topology evidence="1">Multi-pass membrane protein</topology>
    </subcellularLocation>
</comment>
<proteinExistence type="predicted"/>
<gene>
    <name evidence="8" type="ORF">M0H32_25050</name>
</gene>
<dbReference type="EMBL" id="JALNMJ010000025">
    <property type="protein sequence ID" value="MCK7615450.1"/>
    <property type="molecule type" value="Genomic_DNA"/>
</dbReference>
<feature type="transmembrane region" description="Helical" evidence="7">
    <location>
        <begin position="105"/>
        <end position="125"/>
    </location>
</feature>
<dbReference type="SUPFAM" id="SSF103473">
    <property type="entry name" value="MFS general substrate transporter"/>
    <property type="match status" value="1"/>
</dbReference>
<dbReference type="PANTHER" id="PTHR23513:SF9">
    <property type="entry name" value="ENTEROBACTIN EXPORTER ENTS"/>
    <property type="match status" value="1"/>
</dbReference>
<evidence type="ECO:0000256" key="3">
    <source>
        <dbReference type="ARBA" id="ARBA00022475"/>
    </source>
</evidence>
<feature type="transmembrane region" description="Helical" evidence="7">
    <location>
        <begin position="368"/>
        <end position="387"/>
    </location>
</feature>
<feature type="transmembrane region" description="Helical" evidence="7">
    <location>
        <begin position="160"/>
        <end position="181"/>
    </location>
</feature>
<feature type="transmembrane region" description="Helical" evidence="7">
    <location>
        <begin position="132"/>
        <end position="154"/>
    </location>
</feature>
<feature type="transmembrane region" description="Helical" evidence="7">
    <location>
        <begin position="226"/>
        <end position="245"/>
    </location>
</feature>
<comment type="caution">
    <text evidence="8">The sequence shown here is derived from an EMBL/GenBank/DDBJ whole genome shotgun (WGS) entry which is preliminary data.</text>
</comment>
<dbReference type="InterPro" id="IPR036259">
    <property type="entry name" value="MFS_trans_sf"/>
</dbReference>
<feature type="transmembrane region" description="Helical" evidence="7">
    <location>
        <begin position="53"/>
        <end position="73"/>
    </location>
</feature>
<evidence type="ECO:0000256" key="5">
    <source>
        <dbReference type="ARBA" id="ARBA00022989"/>
    </source>
</evidence>
<keyword evidence="3" id="KW-1003">Cell membrane</keyword>
<dbReference type="InterPro" id="IPR011701">
    <property type="entry name" value="MFS"/>
</dbReference>
<evidence type="ECO:0000313" key="9">
    <source>
        <dbReference type="Proteomes" id="UP001431221"/>
    </source>
</evidence>
<dbReference type="Gene3D" id="1.20.1250.20">
    <property type="entry name" value="MFS general substrate transporter like domains"/>
    <property type="match status" value="1"/>
</dbReference>
<accession>A0ABT0H1U3</accession>
<sequence>MLVRDRAFFASMFLTVLADQILLFLVPLVIFQITGDVAWSGLAFFFETLPRYLTFPIAGILCDRVSPILLLRFSRILRAAACVIGIAGQIAFGGVWWLIGLSAIVGVLTTQGLLALELVLVRAFADQRFEKVASYGQLAAQMGVVLGPLVAAYLMAFWPWQAVVVVATVLFVLADFAFLLWPGQARMTALPEGGPVRHPVADLKHALTLVWQLPGLMQAILQAAGVNLIIGATLATAAAMMTGFFAQSEQVYAWLQVGGALATLAVLTLTAHVAFRLTTLGLTAYGLICLGAVLTGLGAHPLVYAAGFLLIAGFDKMFNIYVRTLRKEIIPPEEFGKTTGAIICLNNLSQPLAGLVVALFAAGDDARAVLLGLAAGMAVLGLATFFWRVSNRQP</sequence>
<feature type="transmembrane region" description="Helical" evidence="7">
    <location>
        <begin position="251"/>
        <end position="270"/>
    </location>
</feature>
<name>A0ABT0H1U3_9HYPH</name>
<dbReference type="RefSeq" id="WP_248158950.1">
    <property type="nucleotide sequence ID" value="NZ_JALNMJ010000025.1"/>
</dbReference>
<evidence type="ECO:0000256" key="1">
    <source>
        <dbReference type="ARBA" id="ARBA00004651"/>
    </source>
</evidence>
<reference evidence="8" key="1">
    <citation type="submission" date="2022-04" db="EMBL/GenBank/DDBJ databases">
        <title>Roseibium sp. CAU 1639 isolated from mud.</title>
        <authorList>
            <person name="Kim W."/>
        </authorList>
    </citation>
    <scope>NUCLEOTIDE SEQUENCE</scope>
    <source>
        <strain evidence="8">CAU 1639</strain>
    </source>
</reference>
<feature type="transmembrane region" description="Helical" evidence="7">
    <location>
        <begin position="277"/>
        <end position="297"/>
    </location>
</feature>